<accession>A0ABR4WFF4</accession>
<dbReference type="Gene3D" id="1.20.1050.10">
    <property type="match status" value="1"/>
</dbReference>
<dbReference type="InterPro" id="IPR040079">
    <property type="entry name" value="Glutathione_S-Trfase"/>
</dbReference>
<protein>
    <submittedName>
        <fullName evidence="3">Glutathione S-transferase domain-containing protein</fullName>
    </submittedName>
</protein>
<dbReference type="CDD" id="cd03056">
    <property type="entry name" value="GST_N_4"/>
    <property type="match status" value="1"/>
</dbReference>
<dbReference type="Gene3D" id="3.40.30.10">
    <property type="entry name" value="Glutaredoxin"/>
    <property type="match status" value="1"/>
</dbReference>
<feature type="domain" description="GST N-terminal" evidence="1">
    <location>
        <begin position="1"/>
        <end position="82"/>
    </location>
</feature>
<dbReference type="SUPFAM" id="SSF47616">
    <property type="entry name" value="GST C-terminal domain-like"/>
    <property type="match status" value="1"/>
</dbReference>
<evidence type="ECO:0000259" key="2">
    <source>
        <dbReference type="PROSITE" id="PS50405"/>
    </source>
</evidence>
<name>A0ABR4WFF4_9GAMM</name>
<dbReference type="Pfam" id="PF00043">
    <property type="entry name" value="GST_C"/>
    <property type="match status" value="1"/>
</dbReference>
<dbReference type="SUPFAM" id="SSF52833">
    <property type="entry name" value="Thioredoxin-like"/>
    <property type="match status" value="1"/>
</dbReference>
<organism evidence="3 4">
    <name type="scientific">Alcanivorax jadensis T9</name>
    <dbReference type="NCBI Taxonomy" id="1177181"/>
    <lineage>
        <taxon>Bacteria</taxon>
        <taxon>Pseudomonadati</taxon>
        <taxon>Pseudomonadota</taxon>
        <taxon>Gammaproteobacteria</taxon>
        <taxon>Oceanospirillales</taxon>
        <taxon>Alcanivoracaceae</taxon>
        <taxon>Alcanivorax</taxon>
    </lineage>
</organism>
<feature type="domain" description="GST C-terminal" evidence="2">
    <location>
        <begin position="84"/>
        <end position="200"/>
    </location>
</feature>
<evidence type="ECO:0000259" key="1">
    <source>
        <dbReference type="PROSITE" id="PS50404"/>
    </source>
</evidence>
<comment type="caution">
    <text evidence="3">The sequence shown here is derived from an EMBL/GenBank/DDBJ whole genome shotgun (WGS) entry which is preliminary data.</text>
</comment>
<evidence type="ECO:0000313" key="4">
    <source>
        <dbReference type="Proteomes" id="UP000029443"/>
    </source>
</evidence>
<evidence type="ECO:0000313" key="3">
    <source>
        <dbReference type="EMBL" id="KGD62010.1"/>
    </source>
</evidence>
<keyword evidence="4" id="KW-1185">Reference proteome</keyword>
<dbReference type="InterPro" id="IPR004045">
    <property type="entry name" value="Glutathione_S-Trfase_N"/>
</dbReference>
<dbReference type="PROSITE" id="PS50404">
    <property type="entry name" value="GST_NTER"/>
    <property type="match status" value="1"/>
</dbReference>
<dbReference type="InterPro" id="IPR010987">
    <property type="entry name" value="Glutathione-S-Trfase_C-like"/>
</dbReference>
<dbReference type="InterPro" id="IPR036282">
    <property type="entry name" value="Glutathione-S-Trfase_C_sf"/>
</dbReference>
<dbReference type="PANTHER" id="PTHR44051:SF2">
    <property type="entry name" value="HYPOTHETICAL GLUTATHIONE S-TRANSFERASE LIKE PROTEIN"/>
    <property type="match status" value="1"/>
</dbReference>
<gene>
    <name evidence="3" type="ORF">T9A_01219</name>
</gene>
<dbReference type="InterPro" id="IPR004046">
    <property type="entry name" value="GST_C"/>
</dbReference>
<dbReference type="PROSITE" id="PS50405">
    <property type="entry name" value="GST_CTER"/>
    <property type="match status" value="1"/>
</dbReference>
<dbReference type="Pfam" id="PF13409">
    <property type="entry name" value="GST_N_2"/>
    <property type="match status" value="1"/>
</dbReference>
<dbReference type="PANTHER" id="PTHR44051">
    <property type="entry name" value="GLUTATHIONE S-TRANSFERASE-RELATED"/>
    <property type="match status" value="1"/>
</dbReference>
<proteinExistence type="predicted"/>
<dbReference type="SFLD" id="SFLDS00019">
    <property type="entry name" value="Glutathione_Transferase_(cytos"/>
    <property type="match status" value="1"/>
</dbReference>
<dbReference type="InterPro" id="IPR036249">
    <property type="entry name" value="Thioredoxin-like_sf"/>
</dbReference>
<dbReference type="RefSeq" id="WP_035246045.1">
    <property type="nucleotide sequence ID" value="NZ_ARXU01000003.1"/>
</dbReference>
<sequence length="200" mass="22931">MFTLYEFASSGNCYKLRLAMAQLDIPFQRIEKDITRGETRSAEFLAINPNGRIPVLVTPDNRVLPESSAALWYLARDSKLMPEDPFQQAQVLQWMFFEQYNHEPNIATSRYWIHVLGEQEKYAEALAEKQQKGHDALAVMETHLSDRDFFVGRDYSIADIALYAYTHVAGQGGFSLDAYPAIRGWLERVERQPGYVAMEA</sequence>
<dbReference type="SFLD" id="SFLDG01151">
    <property type="entry name" value="Main.2:_Nu-like"/>
    <property type="match status" value="1"/>
</dbReference>
<dbReference type="Proteomes" id="UP000029443">
    <property type="component" value="Unassembled WGS sequence"/>
</dbReference>
<dbReference type="SFLD" id="SFLDG00358">
    <property type="entry name" value="Main_(cytGST)"/>
    <property type="match status" value="1"/>
</dbReference>
<reference evidence="3 4" key="1">
    <citation type="submission" date="2012-09" db="EMBL/GenBank/DDBJ databases">
        <title>Genome Sequence of alkane-degrading Bacterium Alcanivorax jadensis T9.</title>
        <authorList>
            <person name="Lai Q."/>
            <person name="Shao Z."/>
        </authorList>
    </citation>
    <scope>NUCLEOTIDE SEQUENCE [LARGE SCALE GENOMIC DNA]</scope>
    <source>
        <strain evidence="3 4">T9</strain>
    </source>
</reference>
<dbReference type="EMBL" id="ARXU01000003">
    <property type="protein sequence ID" value="KGD62010.1"/>
    <property type="molecule type" value="Genomic_DNA"/>
</dbReference>